<dbReference type="VEuPathDB" id="FungiDB:MAN_02360"/>
<dbReference type="OrthoDB" id="4961348at2759"/>
<evidence type="ECO:0000313" key="6">
    <source>
        <dbReference type="EMBL" id="KID69846.1"/>
    </source>
</evidence>
<dbReference type="PROSITE" id="PS50006">
    <property type="entry name" value="FHA_DOMAIN"/>
    <property type="match status" value="1"/>
</dbReference>
<dbReference type="HOGENOM" id="CLU_017167_0_0_1"/>
<feature type="domain" description="Protein kinase" evidence="5">
    <location>
        <begin position="228"/>
        <end position="506"/>
    </location>
</feature>
<dbReference type="CDD" id="cd00060">
    <property type="entry name" value="FHA"/>
    <property type="match status" value="1"/>
</dbReference>
<keyword evidence="6" id="KW-0808">Transferase</keyword>
<dbReference type="SUPFAM" id="SSF56112">
    <property type="entry name" value="Protein kinase-like (PK-like)"/>
    <property type="match status" value="1"/>
</dbReference>
<dbReference type="PROSITE" id="PS00107">
    <property type="entry name" value="PROTEIN_KINASE_ATP"/>
    <property type="match status" value="1"/>
</dbReference>
<dbReference type="InterPro" id="IPR017441">
    <property type="entry name" value="Protein_kinase_ATP_BS"/>
</dbReference>
<evidence type="ECO:0000313" key="7">
    <source>
        <dbReference type="Proteomes" id="UP000031186"/>
    </source>
</evidence>
<dbReference type="Gene3D" id="2.60.200.20">
    <property type="match status" value="1"/>
</dbReference>
<evidence type="ECO:0000259" key="4">
    <source>
        <dbReference type="PROSITE" id="PS50006"/>
    </source>
</evidence>
<dbReference type="Pfam" id="PF00498">
    <property type="entry name" value="FHA"/>
    <property type="match status" value="1"/>
</dbReference>
<reference evidence="6 7" key="1">
    <citation type="journal article" date="2014" name="Proc. Natl. Acad. Sci. U.S.A.">
        <title>Trajectory and genomic determinants of fungal-pathogen speciation and host adaptation.</title>
        <authorList>
            <person name="Hu X."/>
            <person name="Xiao G."/>
            <person name="Zheng P."/>
            <person name="Shang Y."/>
            <person name="Su Y."/>
            <person name="Zhang X."/>
            <person name="Liu X."/>
            <person name="Zhan S."/>
            <person name="St Leger R.J."/>
            <person name="Wang C."/>
        </authorList>
    </citation>
    <scope>NUCLEOTIDE SEQUENCE [LARGE SCALE GENOMIC DNA]</scope>
    <source>
        <strain evidence="6 7">ARSEF 549</strain>
    </source>
</reference>
<keyword evidence="7" id="KW-1185">Reference proteome</keyword>
<dbReference type="PROSITE" id="PS50011">
    <property type="entry name" value="PROTEIN_KINASE_DOM"/>
    <property type="match status" value="1"/>
</dbReference>
<feature type="binding site" evidence="2">
    <location>
        <position position="257"/>
    </location>
    <ligand>
        <name>ATP</name>
        <dbReference type="ChEBI" id="CHEBI:30616"/>
    </ligand>
</feature>
<organism evidence="6 7">
    <name type="scientific">Metarhizium anisopliae (strain ARSEF 549)</name>
    <dbReference type="NCBI Taxonomy" id="3151832"/>
    <lineage>
        <taxon>Eukaryota</taxon>
        <taxon>Fungi</taxon>
        <taxon>Dikarya</taxon>
        <taxon>Ascomycota</taxon>
        <taxon>Pezizomycotina</taxon>
        <taxon>Sordariomycetes</taxon>
        <taxon>Hypocreomycetidae</taxon>
        <taxon>Hypocreales</taxon>
        <taxon>Clavicipitaceae</taxon>
        <taxon>Metarhizium</taxon>
    </lineage>
</organism>
<proteinExistence type="inferred from homology"/>
<dbReference type="InterPro" id="IPR011009">
    <property type="entry name" value="Kinase-like_dom_sf"/>
</dbReference>
<evidence type="ECO:0000256" key="2">
    <source>
        <dbReference type="PROSITE-ProRule" id="PRU10141"/>
    </source>
</evidence>
<evidence type="ECO:0000256" key="1">
    <source>
        <dbReference type="ARBA" id="ARBA00005575"/>
    </source>
</evidence>
<dbReference type="EMBL" id="AZNF01000002">
    <property type="protein sequence ID" value="KID69846.1"/>
    <property type="molecule type" value="Genomic_DNA"/>
</dbReference>
<name>A0A0B4FVX6_METAF</name>
<feature type="non-terminal residue" evidence="6">
    <location>
        <position position="1"/>
    </location>
</feature>
<evidence type="ECO:0000259" key="5">
    <source>
        <dbReference type="PROSITE" id="PS50011"/>
    </source>
</evidence>
<dbReference type="InterPro" id="IPR008984">
    <property type="entry name" value="SMAD_FHA_dom_sf"/>
</dbReference>
<keyword evidence="2" id="KW-0547">Nucleotide-binding</keyword>
<dbReference type="Pfam" id="PF00069">
    <property type="entry name" value="Pkinase"/>
    <property type="match status" value="1"/>
</dbReference>
<comment type="similarity">
    <text evidence="1">Belongs to the protein kinase superfamily. CAMK Ser/Thr protein kinase family. CHEK2 subfamily.</text>
</comment>
<dbReference type="PANTHER" id="PTHR24347">
    <property type="entry name" value="SERINE/THREONINE-PROTEIN KINASE"/>
    <property type="match status" value="1"/>
</dbReference>
<gene>
    <name evidence="6" type="ORF">MAN_02360</name>
</gene>
<comment type="caution">
    <text evidence="6">The sequence shown here is derived from an EMBL/GenBank/DDBJ whole genome shotgun (WGS) entry which is preliminary data.</text>
</comment>
<dbReference type="GO" id="GO:0005524">
    <property type="term" value="F:ATP binding"/>
    <property type="evidence" value="ECO:0007669"/>
    <property type="project" value="UniProtKB-UniRule"/>
</dbReference>
<dbReference type="InterPro" id="IPR000719">
    <property type="entry name" value="Prot_kinase_dom"/>
</dbReference>
<keyword evidence="2" id="KW-0067">ATP-binding</keyword>
<protein>
    <submittedName>
        <fullName evidence="6">CAMK family protein kinase</fullName>
    </submittedName>
</protein>
<feature type="region of interest" description="Disordered" evidence="3">
    <location>
        <begin position="541"/>
        <end position="626"/>
    </location>
</feature>
<dbReference type="AlphaFoldDB" id="A0A0B4FVX6"/>
<dbReference type="SUPFAM" id="SSF49879">
    <property type="entry name" value="SMAD/FHA domain"/>
    <property type="match status" value="1"/>
</dbReference>
<feature type="domain" description="FHA" evidence="4">
    <location>
        <begin position="86"/>
        <end position="137"/>
    </location>
</feature>
<sequence length="626" mass="69962">MDVEDLVACVYPLSDLNGDATNAITTSRYYVPPPLSDRRPKKVQYMSGEREITESPEEEGATTSKHGGRPFIEIRFSKIPRSSHGVIFGRNKKSDVLLPDIKGLSSFHFSLTFDEQKRLIVKDLGSLIGTEVTYDTEGGGARRNFSWIIGGDRRALRAQNVVINIREKVQFQIVAIKHNIKSPSYIDNVEKFCQGSVTAEGLLDDLNLPLRPDTQFATGAHTPGECPIYLKKEIGKGGFGIATYCWDVSTGHETVIKTPREDTIQRFLRRGVNSVKSEAALAHDRGLWKREANNMKKLIHPNIVRLFNVIDDPYPQLVLEYIPEGPLSRLENITISESMQVLTQCLSALTLMHKNQLAHRDISPNNILVKSREPFVVVLADFGLSKDAAELRSGCGTAPFSAPEIPKDISADFFEERPYSAVVDIWSLGAVMCEMLGILPDYRTHMYNLHKNATNLSWCSMVVYSLERLYHRRPDSLKRFLLGSMLVLPPERRCSAQGCFERVMELPQRIVGEEACDRIEDVLWRKATVVYSSDINTNEQSTVRLRDAGDANDDGTSTDGMRSIDPSSRDDGTGRRVAAAPPPSRQSEARSSFKRPTAKMASQNPKLKRRGRASISQSGIFDAEVD</sequence>
<dbReference type="Proteomes" id="UP000031186">
    <property type="component" value="Unassembled WGS sequence"/>
</dbReference>
<evidence type="ECO:0000256" key="3">
    <source>
        <dbReference type="SAM" id="MobiDB-lite"/>
    </source>
</evidence>
<dbReference type="InterPro" id="IPR000253">
    <property type="entry name" value="FHA_dom"/>
</dbReference>
<accession>A0A0B4FVX6</accession>
<dbReference type="CDD" id="cd14014">
    <property type="entry name" value="STKc_PknB_like"/>
    <property type="match status" value="1"/>
</dbReference>
<dbReference type="GO" id="GO:0004672">
    <property type="term" value="F:protein kinase activity"/>
    <property type="evidence" value="ECO:0007669"/>
    <property type="project" value="InterPro"/>
</dbReference>
<dbReference type="Gene3D" id="1.10.510.10">
    <property type="entry name" value="Transferase(Phosphotransferase) domain 1"/>
    <property type="match status" value="1"/>
</dbReference>
<keyword evidence="6" id="KW-0418">Kinase</keyword>